<keyword evidence="1" id="KW-0597">Phosphoprotein</keyword>
<dbReference type="Pfam" id="PF00512">
    <property type="entry name" value="HisKA"/>
    <property type="match status" value="1"/>
</dbReference>
<gene>
    <name evidence="9" type="ORF">BG20_I1727</name>
</gene>
<dbReference type="InterPro" id="IPR021424">
    <property type="entry name" value="PorA"/>
</dbReference>
<dbReference type="AlphaFoldDB" id="S2DYQ9"/>
<keyword evidence="7" id="KW-0812">Transmembrane</keyword>
<evidence type="ECO:0000256" key="6">
    <source>
        <dbReference type="ARBA" id="ARBA00023012"/>
    </source>
</evidence>
<keyword evidence="7" id="KW-0472">Membrane</keyword>
<keyword evidence="5" id="KW-0067">ATP-binding</keyword>
<sequence>MVLVIPNTEKLSSKDLLNMAYEGEDKIVKDVYGNTTEIFFTKDSLIQKVISQNNNEITIKSVITSKRTDTHEEIFHVENIYHVDPITLMHIDKKDMRFGFLPGVEKTDYFFFHPAVFYGAPMKFLKTDYVNELEVYVFETEIKGEDASNSFPQFSGHTILTDNISRLYVEPITGSVIKFEKEWNNYLVENGKRVNIIDVGEKHTTEFTELVLTHFAQEKIENEEFSKIIMPIFLIVLVFGIGTIWILLTYLEKIKRESANKEKLALIGDMTAKLSHDLRNPLTIMKNGLELFQMGLAEEKKEENMRRIQNAVERISYEIESIMDFVRDNPLRKEQISLKRIVDLALESIEIPQNIQVEKEIPDITVDVDKNQIIKVFLNILKNSVEAMKHGKITITAKTRTKTVEIEFADSGPGIPKDKIDKIFDPLFTTKTKGTGLGLASCKSLIEKHGGSISVKNNPTRFTVILPK</sequence>
<dbReference type="Pfam" id="PF02518">
    <property type="entry name" value="HATPase_c"/>
    <property type="match status" value="1"/>
</dbReference>
<organism evidence="9 10">
    <name type="scientific">Candidatus Nitrosarchaeum limnium BG20</name>
    <dbReference type="NCBI Taxonomy" id="859192"/>
    <lineage>
        <taxon>Archaea</taxon>
        <taxon>Nitrososphaerota</taxon>
        <taxon>Nitrososphaeria</taxon>
        <taxon>Nitrosopumilales</taxon>
        <taxon>Nitrosopumilaceae</taxon>
        <taxon>Nitrosarchaeum</taxon>
    </lineage>
</organism>
<keyword evidence="2" id="KW-0808">Transferase</keyword>
<feature type="domain" description="Histidine kinase" evidence="8">
    <location>
        <begin position="273"/>
        <end position="468"/>
    </location>
</feature>
<dbReference type="SMART" id="SM00388">
    <property type="entry name" value="HisKA"/>
    <property type="match status" value="1"/>
</dbReference>
<protein>
    <submittedName>
        <fullName evidence="9">ATPase/histidine kinase/DNA gyrase B/HSP90 domain protein</fullName>
    </submittedName>
</protein>
<dbReference type="CDD" id="cd00082">
    <property type="entry name" value="HisKA"/>
    <property type="match status" value="1"/>
</dbReference>
<keyword evidence="4 9" id="KW-0418">Kinase</keyword>
<dbReference type="PRINTS" id="PR00344">
    <property type="entry name" value="BCTRLSENSOR"/>
</dbReference>
<keyword evidence="3" id="KW-0547">Nucleotide-binding</keyword>
<dbReference type="InterPro" id="IPR004358">
    <property type="entry name" value="Sig_transdc_His_kin-like_C"/>
</dbReference>
<name>S2DYQ9_9ARCH</name>
<dbReference type="InterPro" id="IPR003594">
    <property type="entry name" value="HATPase_dom"/>
</dbReference>
<evidence type="ECO:0000256" key="7">
    <source>
        <dbReference type="SAM" id="Phobius"/>
    </source>
</evidence>
<dbReference type="CDD" id="cd00075">
    <property type="entry name" value="HATPase"/>
    <property type="match status" value="1"/>
</dbReference>
<dbReference type="PROSITE" id="PS50109">
    <property type="entry name" value="HIS_KIN"/>
    <property type="match status" value="1"/>
</dbReference>
<dbReference type="InterPro" id="IPR036097">
    <property type="entry name" value="HisK_dim/P_sf"/>
</dbReference>
<dbReference type="InterPro" id="IPR003661">
    <property type="entry name" value="HisK_dim/P_dom"/>
</dbReference>
<evidence type="ECO:0000256" key="3">
    <source>
        <dbReference type="ARBA" id="ARBA00022741"/>
    </source>
</evidence>
<proteinExistence type="predicted"/>
<dbReference type="InterPro" id="IPR036890">
    <property type="entry name" value="HATPase_C_sf"/>
</dbReference>
<dbReference type="Proteomes" id="UP000014065">
    <property type="component" value="Unassembled WGS sequence"/>
</dbReference>
<dbReference type="Gene3D" id="1.10.287.130">
    <property type="match status" value="1"/>
</dbReference>
<dbReference type="PANTHER" id="PTHR43065:SF10">
    <property type="entry name" value="PEROXIDE STRESS-ACTIVATED HISTIDINE KINASE MAK3"/>
    <property type="match status" value="1"/>
</dbReference>
<evidence type="ECO:0000256" key="4">
    <source>
        <dbReference type="ARBA" id="ARBA00022777"/>
    </source>
</evidence>
<keyword evidence="10" id="KW-1185">Reference proteome</keyword>
<dbReference type="SMART" id="SM00387">
    <property type="entry name" value="HATPase_c"/>
    <property type="match status" value="1"/>
</dbReference>
<dbReference type="PANTHER" id="PTHR43065">
    <property type="entry name" value="SENSOR HISTIDINE KINASE"/>
    <property type="match status" value="1"/>
</dbReference>
<dbReference type="SUPFAM" id="SSF47384">
    <property type="entry name" value="Homodimeric domain of signal transducing histidine kinase"/>
    <property type="match status" value="1"/>
</dbReference>
<evidence type="ECO:0000259" key="8">
    <source>
        <dbReference type="PROSITE" id="PS50109"/>
    </source>
</evidence>
<evidence type="ECO:0000256" key="1">
    <source>
        <dbReference type="ARBA" id="ARBA00022553"/>
    </source>
</evidence>
<dbReference type="Gene3D" id="3.30.565.10">
    <property type="entry name" value="Histidine kinase-like ATPase, C-terminal domain"/>
    <property type="match status" value="1"/>
</dbReference>
<evidence type="ECO:0000256" key="2">
    <source>
        <dbReference type="ARBA" id="ARBA00022679"/>
    </source>
</evidence>
<dbReference type="SUPFAM" id="SSF55874">
    <property type="entry name" value="ATPase domain of HSP90 chaperone/DNA topoisomerase II/histidine kinase"/>
    <property type="match status" value="1"/>
</dbReference>
<dbReference type="GO" id="GO:0000155">
    <property type="term" value="F:phosphorelay sensor kinase activity"/>
    <property type="evidence" value="ECO:0007669"/>
    <property type="project" value="InterPro"/>
</dbReference>
<dbReference type="EMBL" id="AHJG01000325">
    <property type="protein sequence ID" value="EPA04310.1"/>
    <property type="molecule type" value="Genomic_DNA"/>
</dbReference>
<keyword evidence="7" id="KW-1133">Transmembrane helix</keyword>
<evidence type="ECO:0000313" key="9">
    <source>
        <dbReference type="EMBL" id="EPA04310.1"/>
    </source>
</evidence>
<evidence type="ECO:0000313" key="10">
    <source>
        <dbReference type="Proteomes" id="UP000014065"/>
    </source>
</evidence>
<feature type="transmembrane region" description="Helical" evidence="7">
    <location>
        <begin position="228"/>
        <end position="251"/>
    </location>
</feature>
<dbReference type="Pfam" id="PF11271">
    <property type="entry name" value="PorA"/>
    <property type="match status" value="1"/>
</dbReference>
<reference evidence="9 10" key="1">
    <citation type="journal article" date="2012" name="J. Bacteriol.">
        <title>Genome Sequence of "Candidatus Nitrosoarchaeum limnia" BG20, a Low-Salinity Ammonia-Oxidizing Archaeon from the San Francisco Bay Estuary.</title>
        <authorList>
            <person name="Mosier A.C."/>
            <person name="Allen E.E."/>
            <person name="Kim M."/>
            <person name="Ferriera S."/>
            <person name="Francis C.A."/>
        </authorList>
    </citation>
    <scope>NUCLEOTIDE SEQUENCE [LARGE SCALE GENOMIC DNA]</scope>
    <source>
        <strain evidence="9 10">BG20</strain>
    </source>
</reference>
<dbReference type="GO" id="GO:0005524">
    <property type="term" value="F:ATP binding"/>
    <property type="evidence" value="ECO:0007669"/>
    <property type="project" value="UniProtKB-KW"/>
</dbReference>
<evidence type="ECO:0000256" key="5">
    <source>
        <dbReference type="ARBA" id="ARBA00022840"/>
    </source>
</evidence>
<comment type="caution">
    <text evidence="9">The sequence shown here is derived from an EMBL/GenBank/DDBJ whole genome shotgun (WGS) entry which is preliminary data.</text>
</comment>
<dbReference type="InterPro" id="IPR005467">
    <property type="entry name" value="His_kinase_dom"/>
</dbReference>
<accession>S2DYQ9</accession>
<keyword evidence="6" id="KW-0902">Two-component regulatory system</keyword>